<dbReference type="InterPro" id="IPR043502">
    <property type="entry name" value="DNA/RNA_pol_sf"/>
</dbReference>
<proteinExistence type="inferred from homology"/>
<dbReference type="InterPro" id="IPR042087">
    <property type="entry name" value="DNA_pol_B_thumb"/>
</dbReference>
<evidence type="ECO:0000259" key="8">
    <source>
        <dbReference type="Pfam" id="PF00136"/>
    </source>
</evidence>
<dbReference type="Pfam" id="PF00136">
    <property type="entry name" value="DNA_pol_B"/>
    <property type="match status" value="1"/>
</dbReference>
<dbReference type="GO" id="GO:0003677">
    <property type="term" value="F:DNA binding"/>
    <property type="evidence" value="ECO:0007669"/>
    <property type="project" value="UniProtKB-KW"/>
</dbReference>
<dbReference type="Proteomes" id="UP001596414">
    <property type="component" value="Unassembled WGS sequence"/>
</dbReference>
<evidence type="ECO:0000256" key="7">
    <source>
        <dbReference type="ARBA" id="ARBA00049244"/>
    </source>
</evidence>
<dbReference type="InterPro" id="IPR050240">
    <property type="entry name" value="DNA_pol_type-B"/>
</dbReference>
<evidence type="ECO:0000256" key="6">
    <source>
        <dbReference type="ARBA" id="ARBA00023125"/>
    </source>
</evidence>
<comment type="similarity">
    <text evidence="1">Belongs to the DNA polymerase type-B family.</text>
</comment>
<protein>
    <recommendedName>
        <fullName evidence="2">DNA-directed DNA polymerase</fullName>
        <ecNumber evidence="2">2.7.7.7</ecNumber>
    </recommendedName>
</protein>
<dbReference type="PANTHER" id="PTHR10322:SF23">
    <property type="entry name" value="DNA POLYMERASE DELTA CATALYTIC SUBUNIT"/>
    <property type="match status" value="1"/>
</dbReference>
<dbReference type="EMBL" id="JBHSZQ010000018">
    <property type="protein sequence ID" value="MFC7126174.1"/>
    <property type="molecule type" value="Genomic_DNA"/>
</dbReference>
<dbReference type="PANTHER" id="PTHR10322">
    <property type="entry name" value="DNA POLYMERASE CATALYTIC SUBUNIT"/>
    <property type="match status" value="1"/>
</dbReference>
<accession>A0ABD5X6Q5</accession>
<dbReference type="RefSeq" id="WP_267638538.1">
    <property type="nucleotide sequence ID" value="NZ_JAODIY010000015.1"/>
</dbReference>
<name>A0ABD5X6Q5_9EURY</name>
<evidence type="ECO:0000256" key="3">
    <source>
        <dbReference type="ARBA" id="ARBA00022679"/>
    </source>
</evidence>
<dbReference type="Gene3D" id="3.90.1600.10">
    <property type="entry name" value="Palm domain of DNA polymerase"/>
    <property type="match status" value="1"/>
</dbReference>
<keyword evidence="4" id="KW-0548">Nucleotidyltransferase</keyword>
<dbReference type="InterPro" id="IPR023211">
    <property type="entry name" value="DNA_pol_palm_dom_sf"/>
</dbReference>
<dbReference type="EC" id="2.7.7.7" evidence="2"/>
<evidence type="ECO:0000256" key="4">
    <source>
        <dbReference type="ARBA" id="ARBA00022695"/>
    </source>
</evidence>
<feature type="domain" description="DNA-directed DNA polymerase family B multifunctional" evidence="8">
    <location>
        <begin position="322"/>
        <end position="692"/>
    </location>
</feature>
<dbReference type="SUPFAM" id="SSF56672">
    <property type="entry name" value="DNA/RNA polymerases"/>
    <property type="match status" value="1"/>
</dbReference>
<evidence type="ECO:0000256" key="5">
    <source>
        <dbReference type="ARBA" id="ARBA00022932"/>
    </source>
</evidence>
<organism evidence="9 10">
    <name type="scientific">Halovenus rubra</name>
    <dbReference type="NCBI Taxonomy" id="869890"/>
    <lineage>
        <taxon>Archaea</taxon>
        <taxon>Methanobacteriati</taxon>
        <taxon>Methanobacteriota</taxon>
        <taxon>Stenosarchaea group</taxon>
        <taxon>Halobacteria</taxon>
        <taxon>Halobacteriales</taxon>
        <taxon>Haloarculaceae</taxon>
        <taxon>Halovenus</taxon>
    </lineage>
</organism>
<evidence type="ECO:0000313" key="10">
    <source>
        <dbReference type="Proteomes" id="UP001596414"/>
    </source>
</evidence>
<dbReference type="InterPro" id="IPR006134">
    <property type="entry name" value="DNA-dir_DNA_pol_B_multi_dom"/>
</dbReference>
<dbReference type="NCBIfam" id="NF004418">
    <property type="entry name" value="PRK05761.1-4"/>
    <property type="match status" value="1"/>
</dbReference>
<dbReference type="GO" id="GO:0003887">
    <property type="term" value="F:DNA-directed DNA polymerase activity"/>
    <property type="evidence" value="ECO:0007669"/>
    <property type="project" value="UniProtKB-KW"/>
</dbReference>
<sequence>MPFTIDFLNNGRVLEWETTADGAVATERDDYTPRFYVAPRDPDADIDLTALQLVYDQHPDVVVTEMVSRRPGFRRDEEPVLAVDVSHTDRITALARQARQLSDYPVGDLTCFNVDFSREFRYCLENDIDPLPASELSTLRLSVPVNETSNDIYGQLSVASDTVTGTPTEILTAVQAALESHDPDVLVCSTSEIVPTLYKMATDAGVDDFSMSRWPDVDYQQLASRSTYSSYGRVGHSPARYNVPGRAIIDESNTFFYGETNLDGVLDLMSRSKKPIQELAWASIGNVLTAIQICEAHNRGVLVPWNSWRHEFYKEMGTLHDSDRGGFIFAPEVGVHEDVHELDFSSLYPNIICTRNVSPDVIRCDCHSDRDDVPGLGYSICDERDYLVDVLQPIIDARDEIKTAIRREQQRGEPDEERLAELERRSGALKWILVACFGYQGFSNAKFGRIECHEAINAYAREILLAAKQRLEAGGWRVVHGIVDSIWVTPDPNVDDDDHENLEVLATEITETVEIRLEHETHYDWVAFVPQRKSDAGALTKYFGKVAGEDNFKIRGIEARQRSTPLFIEKVQRDCLEQFDATRSPDAVLHRLQDAVTRLHAGTVPVEHLVERNRVSKPLEGYTKNTQNVAALKRARDQDLAIHPGQDIEYVVVDDEKGSRERVALAHEKIESYDVSYYETQLIRAVESVLSPLGWDQTEIRRELSESRELELTDFPRTSNK</sequence>
<evidence type="ECO:0000313" key="9">
    <source>
        <dbReference type="EMBL" id="MFC7126174.1"/>
    </source>
</evidence>
<dbReference type="Gene3D" id="1.10.132.60">
    <property type="entry name" value="DNA polymerase family B, C-terminal domain"/>
    <property type="match status" value="1"/>
</dbReference>
<keyword evidence="3" id="KW-0808">Transferase</keyword>
<reference evidence="9 10" key="1">
    <citation type="journal article" date="2014" name="Int. J. Syst. Evol. Microbiol.">
        <title>Complete genome sequence of Corynebacterium casei LMG S-19264T (=DSM 44701T), isolated from a smear-ripened cheese.</title>
        <authorList>
            <consortium name="US DOE Joint Genome Institute (JGI-PGF)"/>
            <person name="Walter F."/>
            <person name="Albersmeier A."/>
            <person name="Kalinowski J."/>
            <person name="Ruckert C."/>
        </authorList>
    </citation>
    <scope>NUCLEOTIDE SEQUENCE [LARGE SCALE GENOMIC DNA]</scope>
    <source>
        <strain evidence="9 10">CGMCC 4.7215</strain>
    </source>
</reference>
<evidence type="ECO:0000256" key="1">
    <source>
        <dbReference type="ARBA" id="ARBA00005755"/>
    </source>
</evidence>
<dbReference type="CDD" id="cd05531">
    <property type="entry name" value="POLBc_B2"/>
    <property type="match status" value="1"/>
</dbReference>
<dbReference type="AlphaFoldDB" id="A0ABD5X6Q5"/>
<comment type="caution">
    <text evidence="9">The sequence shown here is derived from an EMBL/GenBank/DDBJ whole genome shotgun (WGS) entry which is preliminary data.</text>
</comment>
<evidence type="ECO:0000256" key="2">
    <source>
        <dbReference type="ARBA" id="ARBA00012417"/>
    </source>
</evidence>
<gene>
    <name evidence="9" type="ORF">ACFQJ7_09020</name>
</gene>
<comment type="catalytic activity">
    <reaction evidence="7">
        <text>DNA(n) + a 2'-deoxyribonucleoside 5'-triphosphate = DNA(n+1) + diphosphate</text>
        <dbReference type="Rhea" id="RHEA:22508"/>
        <dbReference type="Rhea" id="RHEA-COMP:17339"/>
        <dbReference type="Rhea" id="RHEA-COMP:17340"/>
        <dbReference type="ChEBI" id="CHEBI:33019"/>
        <dbReference type="ChEBI" id="CHEBI:61560"/>
        <dbReference type="ChEBI" id="CHEBI:173112"/>
        <dbReference type="EC" id="2.7.7.7"/>
    </reaction>
</comment>
<dbReference type="Gene3D" id="1.10.287.690">
    <property type="entry name" value="Helix hairpin bin"/>
    <property type="match status" value="1"/>
</dbReference>
<dbReference type="SMART" id="SM00486">
    <property type="entry name" value="POLBc"/>
    <property type="match status" value="1"/>
</dbReference>
<keyword evidence="6" id="KW-0238">DNA-binding</keyword>
<dbReference type="InterPro" id="IPR006172">
    <property type="entry name" value="DNA-dir_DNA_pol_B"/>
</dbReference>
<keyword evidence="5 9" id="KW-0239">DNA-directed DNA polymerase</keyword>